<feature type="region of interest" description="Disordered" evidence="1">
    <location>
        <begin position="77"/>
        <end position="99"/>
    </location>
</feature>
<dbReference type="PROSITE" id="PS50234">
    <property type="entry name" value="VWFA"/>
    <property type="match status" value="1"/>
</dbReference>
<dbReference type="SUPFAM" id="SSF57850">
    <property type="entry name" value="RING/U-box"/>
    <property type="match status" value="1"/>
</dbReference>
<reference evidence="3 4" key="1">
    <citation type="journal article" date="2017" name="Mol. Plant">
        <title>The Genome of Medicinal Plant Macleaya cordata Provides New Insights into Benzylisoquinoline Alkaloids Metabolism.</title>
        <authorList>
            <person name="Liu X."/>
            <person name="Liu Y."/>
            <person name="Huang P."/>
            <person name="Ma Y."/>
            <person name="Qing Z."/>
            <person name="Tang Q."/>
            <person name="Cao H."/>
            <person name="Cheng P."/>
            <person name="Zheng Y."/>
            <person name="Yuan Z."/>
            <person name="Zhou Y."/>
            <person name="Liu J."/>
            <person name="Tang Z."/>
            <person name="Zhuo Y."/>
            <person name="Zhang Y."/>
            <person name="Yu L."/>
            <person name="Huang J."/>
            <person name="Yang P."/>
            <person name="Peng Q."/>
            <person name="Zhang J."/>
            <person name="Jiang W."/>
            <person name="Zhang Z."/>
            <person name="Lin K."/>
            <person name="Ro D.K."/>
            <person name="Chen X."/>
            <person name="Xiong X."/>
            <person name="Shang Y."/>
            <person name="Huang S."/>
            <person name="Zeng J."/>
        </authorList>
    </citation>
    <scope>NUCLEOTIDE SEQUENCE [LARGE SCALE GENOMIC DNA]</scope>
    <source>
        <strain evidence="4">cv. BLH2017</strain>
        <tissue evidence="3">Root</tissue>
    </source>
</reference>
<dbReference type="STRING" id="56857.A0A200RC61"/>
<dbReference type="SUPFAM" id="SSF53300">
    <property type="entry name" value="vWA-like"/>
    <property type="match status" value="1"/>
</dbReference>
<dbReference type="Gene3D" id="3.40.50.410">
    <property type="entry name" value="von Willebrand factor, type A domain"/>
    <property type="match status" value="1"/>
</dbReference>
<protein>
    <submittedName>
        <fullName evidence="3">von Willebrand factor</fullName>
    </submittedName>
</protein>
<dbReference type="InterPro" id="IPR032838">
    <property type="entry name" value="Vwaint_dom"/>
</dbReference>
<dbReference type="CDD" id="cd01466">
    <property type="entry name" value="vWA_C3HC4_type"/>
    <property type="match status" value="1"/>
</dbReference>
<dbReference type="SMART" id="SM00327">
    <property type="entry name" value="VWA"/>
    <property type="match status" value="1"/>
</dbReference>
<dbReference type="PANTHER" id="PTHR10579">
    <property type="entry name" value="CALCIUM-ACTIVATED CHLORIDE CHANNEL REGULATOR"/>
    <property type="match status" value="1"/>
</dbReference>
<dbReference type="OrthoDB" id="687730at2759"/>
<dbReference type="Proteomes" id="UP000195402">
    <property type="component" value="Unassembled WGS sequence"/>
</dbReference>
<feature type="domain" description="VWFA" evidence="2">
    <location>
        <begin position="213"/>
        <end position="381"/>
    </location>
</feature>
<dbReference type="PANTHER" id="PTHR10579:SF43">
    <property type="entry name" value="ZINC FINGER (C3HC4-TYPE RING FINGER) FAMILY PROTEIN"/>
    <property type="match status" value="1"/>
</dbReference>
<dbReference type="EMBL" id="MVGT01000143">
    <property type="protein sequence ID" value="OVA20307.1"/>
    <property type="molecule type" value="Genomic_DNA"/>
</dbReference>
<evidence type="ECO:0000313" key="3">
    <source>
        <dbReference type="EMBL" id="OVA20307.1"/>
    </source>
</evidence>
<evidence type="ECO:0000259" key="2">
    <source>
        <dbReference type="PROSITE" id="PS50234"/>
    </source>
</evidence>
<comment type="caution">
    <text evidence="3">The sequence shown here is derived from an EMBL/GenBank/DDBJ whole genome shotgun (WGS) entry which is preliminary data.</text>
</comment>
<organism evidence="3 4">
    <name type="scientific">Macleaya cordata</name>
    <name type="common">Five-seeded plume-poppy</name>
    <name type="synonym">Bocconia cordata</name>
    <dbReference type="NCBI Taxonomy" id="56857"/>
    <lineage>
        <taxon>Eukaryota</taxon>
        <taxon>Viridiplantae</taxon>
        <taxon>Streptophyta</taxon>
        <taxon>Embryophyta</taxon>
        <taxon>Tracheophyta</taxon>
        <taxon>Spermatophyta</taxon>
        <taxon>Magnoliopsida</taxon>
        <taxon>Ranunculales</taxon>
        <taxon>Papaveraceae</taxon>
        <taxon>Papaveroideae</taxon>
        <taxon>Macleaya</taxon>
    </lineage>
</organism>
<dbReference type="Pfam" id="PF14624">
    <property type="entry name" value="Vwaint"/>
    <property type="match status" value="1"/>
</dbReference>
<sequence length="623" mass="69033">MKPGDGRALFTAECSHSFHFNCIASYVKHCIQICPICKGKWRDIPFQGPTSCLSRKRARINSVGWLPQVNATPTKLPRVPTYSTSNFQSPTSNLSHGRERTNPLVWSQSNAAHNLLPTHYAAHNSNRHITSHFQAFEPCLFNDDDSLGSQPELPSNNSYIRSIDIKTYPEFSAVQRSTPKENFAVLINLKAHVTNSDQANNAHISQTCRAPIDLVTVLDVSNSMEGTKIELLKRAMGFVIKNLGSSDRLSVIAFSSTAHRLLPLRRMTDSGKQHALQAVNSLFASVRTNILEGLRMGAKVIEDRREKNPVCSIMLLSDGQDTYSNIGYLKQDFWLRIPVHTFGFGVDHDPVLLHSISEACRGTFSFIETECVIQDAFAQCIGGLLSVVVQDFQAVHPDLRLGQLKAGSYSTRVVNDNRTGFIDVGDLYADEERDFLVLVNIPVVGNSSSETKLVNVWCVYKDPLSKETMETDVKEVRIQRPEILSEECVVVSIEVDRQRNRLQAAEAMADSRAAAERGDLSSAWSILDSCRRGLSDSASSRAGDQLCVALDAELKEIRARMANMQIYESSGRAYVLSGMSSHSGQRATARGDSTDSTSFVHVYQTPSMVDMLTRSQASSWSTM</sequence>
<evidence type="ECO:0000313" key="4">
    <source>
        <dbReference type="Proteomes" id="UP000195402"/>
    </source>
</evidence>
<name>A0A200RC61_MACCD</name>
<dbReference type="OMA" id="PHGRIGV"/>
<proteinExistence type="predicted"/>
<keyword evidence="4" id="KW-1185">Reference proteome</keyword>
<dbReference type="InterPro" id="IPR036465">
    <property type="entry name" value="vWFA_dom_sf"/>
</dbReference>
<dbReference type="InterPro" id="IPR051266">
    <property type="entry name" value="CLCR"/>
</dbReference>
<feature type="compositionally biased region" description="Polar residues" evidence="1">
    <location>
        <begin position="81"/>
        <end position="95"/>
    </location>
</feature>
<accession>A0A200RC61</accession>
<dbReference type="Pfam" id="PF00092">
    <property type="entry name" value="VWA"/>
    <property type="match status" value="1"/>
</dbReference>
<gene>
    <name evidence="3" type="ORF">BVC80_157g114</name>
</gene>
<dbReference type="AlphaFoldDB" id="A0A200RC61"/>
<dbReference type="InterPro" id="IPR013083">
    <property type="entry name" value="Znf_RING/FYVE/PHD"/>
</dbReference>
<evidence type="ECO:0000256" key="1">
    <source>
        <dbReference type="SAM" id="MobiDB-lite"/>
    </source>
</evidence>
<dbReference type="InParanoid" id="A0A200RC61"/>
<dbReference type="Gene3D" id="3.30.40.10">
    <property type="entry name" value="Zinc/RING finger domain, C3HC4 (zinc finger)"/>
    <property type="match status" value="1"/>
</dbReference>
<dbReference type="InterPro" id="IPR002035">
    <property type="entry name" value="VWF_A"/>
</dbReference>